<feature type="region of interest" description="Disordered" evidence="1">
    <location>
        <begin position="1"/>
        <end position="24"/>
    </location>
</feature>
<reference evidence="3 4" key="1">
    <citation type="submission" date="2019-06" db="EMBL/GenBank/DDBJ databases">
        <title>Whole genome shotgun sequence of Microbacterium liquefaciens NBRC 15037.</title>
        <authorList>
            <person name="Hosoyama A."/>
            <person name="Uohara A."/>
            <person name="Ohji S."/>
            <person name="Ichikawa N."/>
        </authorList>
    </citation>
    <scope>NUCLEOTIDE SEQUENCE [LARGE SCALE GENOMIC DNA]</scope>
    <source>
        <strain evidence="3 4">NBRC 15037</strain>
    </source>
</reference>
<evidence type="ECO:0000313" key="3">
    <source>
        <dbReference type="EMBL" id="GEC77102.1"/>
    </source>
</evidence>
<accession>A0A4Y4BC55</accession>
<evidence type="ECO:0000256" key="1">
    <source>
        <dbReference type="SAM" id="MobiDB-lite"/>
    </source>
</evidence>
<dbReference type="GO" id="GO:0003677">
    <property type="term" value="F:DNA binding"/>
    <property type="evidence" value="ECO:0007669"/>
    <property type="project" value="InterPro"/>
</dbReference>
<organism evidence="3 4">
    <name type="scientific">Microbacterium maritypicum</name>
    <name type="common">Microbacterium liquefaciens</name>
    <dbReference type="NCBI Taxonomy" id="33918"/>
    <lineage>
        <taxon>Bacteria</taxon>
        <taxon>Bacillati</taxon>
        <taxon>Actinomycetota</taxon>
        <taxon>Actinomycetes</taxon>
        <taxon>Micrococcales</taxon>
        <taxon>Microbacteriaceae</taxon>
        <taxon>Microbacterium</taxon>
    </lineage>
</organism>
<protein>
    <recommendedName>
        <fullName evidence="2">HTH cro/C1-type domain-containing protein</fullName>
    </recommendedName>
</protein>
<dbReference type="AlphaFoldDB" id="A0A4Y4BC55"/>
<dbReference type="InterPro" id="IPR001387">
    <property type="entry name" value="Cro/C1-type_HTH"/>
</dbReference>
<dbReference type="Proteomes" id="UP000317410">
    <property type="component" value="Unassembled WGS sequence"/>
</dbReference>
<dbReference type="EMBL" id="BJNQ01000046">
    <property type="protein sequence ID" value="GEC77102.1"/>
    <property type="molecule type" value="Genomic_DNA"/>
</dbReference>
<proteinExistence type="predicted"/>
<evidence type="ECO:0000259" key="2">
    <source>
        <dbReference type="Pfam" id="PF01381"/>
    </source>
</evidence>
<gene>
    <name evidence="3" type="ORF">MLI01_32470</name>
</gene>
<dbReference type="InterPro" id="IPR010982">
    <property type="entry name" value="Lambda_DNA-bd_dom_sf"/>
</dbReference>
<feature type="domain" description="HTH cro/C1-type" evidence="2">
    <location>
        <begin position="44"/>
        <end position="85"/>
    </location>
</feature>
<evidence type="ECO:0000313" key="4">
    <source>
        <dbReference type="Proteomes" id="UP000317410"/>
    </source>
</evidence>
<comment type="caution">
    <text evidence="3">The sequence shown here is derived from an EMBL/GenBank/DDBJ whole genome shotgun (WGS) entry which is preliminary data.</text>
</comment>
<dbReference type="SUPFAM" id="SSF47413">
    <property type="entry name" value="lambda repressor-like DNA-binding domains"/>
    <property type="match status" value="1"/>
</dbReference>
<name>A0A4Y4BC55_MICMQ</name>
<dbReference type="Gene3D" id="1.10.260.40">
    <property type="entry name" value="lambda repressor-like DNA-binding domains"/>
    <property type="match status" value="1"/>
</dbReference>
<dbReference type="Pfam" id="PF01381">
    <property type="entry name" value="HTH_3"/>
    <property type="match status" value="1"/>
</dbReference>
<sequence length="90" mass="9742">MTRRERLSPADLTPSWPAGPSTDRAAEAARRFAANLRNAIGERSVRSVAAVADLDEGTVRHVLSGSAWPDLRTIFLLEDALGVSLYPHST</sequence>